<evidence type="ECO:0000259" key="4">
    <source>
        <dbReference type="Pfam" id="PF03328"/>
    </source>
</evidence>
<evidence type="ECO:0000256" key="2">
    <source>
        <dbReference type="ARBA" id="ARBA00022723"/>
    </source>
</evidence>
<dbReference type="InterPro" id="IPR040442">
    <property type="entry name" value="Pyrv_kinase-like_dom_sf"/>
</dbReference>
<dbReference type="InterPro" id="IPR015813">
    <property type="entry name" value="Pyrv/PenolPyrv_kinase-like_dom"/>
</dbReference>
<comment type="caution">
    <text evidence="5">The sequence shown here is derived from an EMBL/GenBank/DDBJ whole genome shotgun (WGS) entry which is preliminary data.</text>
</comment>
<accession>A0AAV5B1T8</accession>
<dbReference type="InterPro" id="IPR005000">
    <property type="entry name" value="Aldolase/citrate-lyase_domain"/>
</dbReference>
<dbReference type="AlphaFoldDB" id="A0AAV5B1T8"/>
<evidence type="ECO:0000256" key="1">
    <source>
        <dbReference type="ARBA" id="ARBA00005568"/>
    </source>
</evidence>
<dbReference type="PANTHER" id="PTHR30502:SF0">
    <property type="entry name" value="PHOSPHOENOLPYRUVATE CARBOXYLASE FAMILY PROTEIN"/>
    <property type="match status" value="1"/>
</dbReference>
<dbReference type="Pfam" id="PF03328">
    <property type="entry name" value="HpcH_HpaI"/>
    <property type="match status" value="1"/>
</dbReference>
<dbReference type="GO" id="GO:0005737">
    <property type="term" value="C:cytoplasm"/>
    <property type="evidence" value="ECO:0007669"/>
    <property type="project" value="TreeGrafter"/>
</dbReference>
<dbReference type="EMBL" id="BQKC01000001">
    <property type="protein sequence ID" value="GJM54603.1"/>
    <property type="molecule type" value="Genomic_DNA"/>
</dbReference>
<dbReference type="GO" id="GO:0046872">
    <property type="term" value="F:metal ion binding"/>
    <property type="evidence" value="ECO:0007669"/>
    <property type="project" value="UniProtKB-KW"/>
</dbReference>
<dbReference type="RefSeq" id="WP_135978929.1">
    <property type="nucleotide sequence ID" value="NZ_BQKC01000001.1"/>
</dbReference>
<dbReference type="Gene3D" id="3.20.20.60">
    <property type="entry name" value="Phosphoenolpyruvate-binding domains"/>
    <property type="match status" value="1"/>
</dbReference>
<keyword evidence="3" id="KW-0456">Lyase</keyword>
<dbReference type="PANTHER" id="PTHR30502">
    <property type="entry name" value="2-KETO-3-DEOXY-L-RHAMNONATE ALDOLASE"/>
    <property type="match status" value="1"/>
</dbReference>
<keyword evidence="6" id="KW-1185">Reference proteome</keyword>
<name>A0AAV5B1T8_9ACTN</name>
<dbReference type="Proteomes" id="UP001055025">
    <property type="component" value="Unassembled WGS sequence"/>
</dbReference>
<evidence type="ECO:0000313" key="5">
    <source>
        <dbReference type="EMBL" id="GJM54603.1"/>
    </source>
</evidence>
<sequence>MTGFRDLGKGKAQGGLLVQVLDDAPCVLMAKAAGLDFLLLDGEHGNLDAGSLGSLLLLADACGLPTVVRVPELSRDWVSHTLDLGATGVMVPMVETAEQARLLVGWSKYPPLGRRSYSGGGHTRFGPSGGHGPTMGAANDGTLAVVQIETVAGVENVDEILSTPGVGAAVVGPCDLAISLGRPDEVGCAEELALIDRVRDACRRHGRAFGIIGSNELLGTYAGDLDLMVSAIDAHLLRDAFAGARADYDRLLGGGAR</sequence>
<keyword evidence="2" id="KW-0479">Metal-binding</keyword>
<dbReference type="InterPro" id="IPR050251">
    <property type="entry name" value="HpcH-HpaI_aldolase"/>
</dbReference>
<reference evidence="5" key="1">
    <citation type="journal article" date="2022" name="Int. J. Syst. Evol. Microbiol.">
        <title>Granulimonas faecalis gen. nov., sp. nov., and Leptogranulimonas caecicola gen. nov., sp. nov., novel lactate-producing Atopobiaceae bacteria isolated from mouse intestines, and an emended description of the family Atopobiaceae.</title>
        <authorList>
            <person name="Morinaga K."/>
            <person name="Kusada H."/>
            <person name="Sakamoto S."/>
            <person name="Murakami T."/>
            <person name="Toyoda A."/>
            <person name="Mori H."/>
            <person name="Meng X.Y."/>
            <person name="Takashino M."/>
            <person name="Murotomi K."/>
            <person name="Tamaki H."/>
        </authorList>
    </citation>
    <scope>NUCLEOTIDE SEQUENCE</scope>
    <source>
        <strain evidence="5">OPF53</strain>
    </source>
</reference>
<feature type="domain" description="HpcH/HpaI aldolase/citrate lyase" evidence="4">
    <location>
        <begin position="27"/>
        <end position="212"/>
    </location>
</feature>
<dbReference type="SUPFAM" id="SSF51621">
    <property type="entry name" value="Phosphoenolpyruvate/pyruvate domain"/>
    <property type="match status" value="1"/>
</dbReference>
<dbReference type="GO" id="GO:0016832">
    <property type="term" value="F:aldehyde-lyase activity"/>
    <property type="evidence" value="ECO:0007669"/>
    <property type="project" value="TreeGrafter"/>
</dbReference>
<evidence type="ECO:0000256" key="3">
    <source>
        <dbReference type="ARBA" id="ARBA00023239"/>
    </source>
</evidence>
<proteinExistence type="inferred from homology"/>
<gene>
    <name evidence="5" type="primary">rhmA</name>
    <name evidence="5" type="ORF">ATOP_02580</name>
</gene>
<protein>
    <submittedName>
        <fullName evidence="5">2-keto-3-deoxy-L-rhamnonate aldolase</fullName>
    </submittedName>
</protein>
<evidence type="ECO:0000313" key="6">
    <source>
        <dbReference type="Proteomes" id="UP001055025"/>
    </source>
</evidence>
<organism evidence="5 6">
    <name type="scientific">Granulimonas faecalis</name>
    <dbReference type="NCBI Taxonomy" id="2894155"/>
    <lineage>
        <taxon>Bacteria</taxon>
        <taxon>Bacillati</taxon>
        <taxon>Actinomycetota</taxon>
        <taxon>Coriobacteriia</taxon>
        <taxon>Coriobacteriales</taxon>
        <taxon>Kribbibacteriaceae</taxon>
        <taxon>Granulimonas</taxon>
    </lineage>
</organism>
<comment type="similarity">
    <text evidence="1">Belongs to the HpcH/HpaI aldolase family.</text>
</comment>